<reference evidence="1 2" key="1">
    <citation type="submission" date="2019-03" db="EMBL/GenBank/DDBJ databases">
        <title>Paracraurococcus aquatilis NE82 genome sequence.</title>
        <authorList>
            <person name="Zhao Y."/>
            <person name="Du Z."/>
        </authorList>
    </citation>
    <scope>NUCLEOTIDE SEQUENCE [LARGE SCALE GENOMIC DNA]</scope>
    <source>
        <strain evidence="1 2">NE82</strain>
    </source>
</reference>
<dbReference type="InterPro" id="IPR000944">
    <property type="entry name" value="Tscrpt_reg_Rrf2"/>
</dbReference>
<dbReference type="InterPro" id="IPR036390">
    <property type="entry name" value="WH_DNA-bd_sf"/>
</dbReference>
<evidence type="ECO:0000313" key="2">
    <source>
        <dbReference type="Proteomes" id="UP000295023"/>
    </source>
</evidence>
<name>A0A4R4DNL3_9PROT</name>
<dbReference type="GO" id="GO:0005829">
    <property type="term" value="C:cytosol"/>
    <property type="evidence" value="ECO:0007669"/>
    <property type="project" value="TreeGrafter"/>
</dbReference>
<dbReference type="Gene3D" id="1.10.10.10">
    <property type="entry name" value="Winged helix-like DNA-binding domain superfamily/Winged helix DNA-binding domain"/>
    <property type="match status" value="1"/>
</dbReference>
<keyword evidence="2" id="KW-1185">Reference proteome</keyword>
<dbReference type="Proteomes" id="UP000295023">
    <property type="component" value="Unassembled WGS sequence"/>
</dbReference>
<dbReference type="GO" id="GO:0003700">
    <property type="term" value="F:DNA-binding transcription factor activity"/>
    <property type="evidence" value="ECO:0007669"/>
    <property type="project" value="TreeGrafter"/>
</dbReference>
<dbReference type="EMBL" id="SKBM01000009">
    <property type="protein sequence ID" value="TCZ63024.1"/>
    <property type="molecule type" value="Genomic_DNA"/>
</dbReference>
<evidence type="ECO:0000313" key="1">
    <source>
        <dbReference type="EMBL" id="TCZ63024.1"/>
    </source>
</evidence>
<proteinExistence type="predicted"/>
<dbReference type="PANTHER" id="PTHR33221">
    <property type="entry name" value="WINGED HELIX-TURN-HELIX TRANSCRIPTIONAL REGULATOR, RRF2 FAMILY"/>
    <property type="match status" value="1"/>
</dbReference>
<gene>
    <name evidence="1" type="ORF">EXY23_11665</name>
</gene>
<dbReference type="PANTHER" id="PTHR33221:SF15">
    <property type="entry name" value="HTH-TYPE TRANSCRIPTIONAL REGULATOR YWGB-RELATED"/>
    <property type="match status" value="1"/>
</dbReference>
<accession>A0A4R4DNL3</accession>
<sequence>MAARQTAWVRSAGATTAQRASEFIAGKPCRVHGPSGQTVRSLSNVTGRTFPDMIATRFSVALHILLLVADDSAGDSTSARLAWSIGTNPVVVRRIAGQLSRAGLISVQRGPGGATLSRPASQITLRDVWRAIHPEKDSMIGVHSKTNGECGVGRKIPDLLRRRFDQAEAAMLADFAETTLAELATGLQEDRQRAVAE</sequence>
<dbReference type="SUPFAM" id="SSF46785">
    <property type="entry name" value="Winged helix' DNA-binding domain"/>
    <property type="match status" value="1"/>
</dbReference>
<organism evidence="1 2">
    <name type="scientific">Roseicella aquatilis</name>
    <dbReference type="NCBI Taxonomy" id="2527868"/>
    <lineage>
        <taxon>Bacteria</taxon>
        <taxon>Pseudomonadati</taxon>
        <taxon>Pseudomonadota</taxon>
        <taxon>Alphaproteobacteria</taxon>
        <taxon>Acetobacterales</taxon>
        <taxon>Roseomonadaceae</taxon>
        <taxon>Roseicella</taxon>
    </lineage>
</organism>
<dbReference type="PROSITE" id="PS51197">
    <property type="entry name" value="HTH_RRF2_2"/>
    <property type="match status" value="1"/>
</dbReference>
<protein>
    <submittedName>
        <fullName evidence="1">Rrf2 family transcriptional regulator</fullName>
    </submittedName>
</protein>
<dbReference type="OrthoDB" id="9800506at2"/>
<comment type="caution">
    <text evidence="1">The sequence shown here is derived from an EMBL/GenBank/DDBJ whole genome shotgun (WGS) entry which is preliminary data.</text>
</comment>
<dbReference type="AlphaFoldDB" id="A0A4R4DNL3"/>
<dbReference type="Pfam" id="PF02082">
    <property type="entry name" value="Rrf2"/>
    <property type="match status" value="1"/>
</dbReference>
<dbReference type="InterPro" id="IPR036388">
    <property type="entry name" value="WH-like_DNA-bd_sf"/>
</dbReference>